<dbReference type="EMBL" id="OU899035">
    <property type="protein sequence ID" value="CAH1723707.1"/>
    <property type="molecule type" value="Genomic_DNA"/>
</dbReference>
<name>A0A9P0IYR3_APHGO</name>
<dbReference type="AlphaFoldDB" id="A0A9P0IYR3"/>
<reference evidence="1" key="1">
    <citation type="submission" date="2022-02" db="EMBL/GenBank/DDBJ databases">
        <authorList>
            <person name="King R."/>
        </authorList>
    </citation>
    <scope>NUCLEOTIDE SEQUENCE</scope>
</reference>
<keyword evidence="2" id="KW-1185">Reference proteome</keyword>
<organism evidence="1 2">
    <name type="scientific">Aphis gossypii</name>
    <name type="common">Cotton aphid</name>
    <dbReference type="NCBI Taxonomy" id="80765"/>
    <lineage>
        <taxon>Eukaryota</taxon>
        <taxon>Metazoa</taxon>
        <taxon>Ecdysozoa</taxon>
        <taxon>Arthropoda</taxon>
        <taxon>Hexapoda</taxon>
        <taxon>Insecta</taxon>
        <taxon>Pterygota</taxon>
        <taxon>Neoptera</taxon>
        <taxon>Paraneoptera</taxon>
        <taxon>Hemiptera</taxon>
        <taxon>Sternorrhyncha</taxon>
        <taxon>Aphidomorpha</taxon>
        <taxon>Aphidoidea</taxon>
        <taxon>Aphididae</taxon>
        <taxon>Aphidini</taxon>
        <taxon>Aphis</taxon>
        <taxon>Aphis</taxon>
    </lineage>
</organism>
<gene>
    <name evidence="1" type="ORF">APHIGO_LOCUS5263</name>
</gene>
<evidence type="ECO:0000313" key="2">
    <source>
        <dbReference type="Proteomes" id="UP001154329"/>
    </source>
</evidence>
<sequence length="133" mass="15180">MLFIPFGKVSVLFTVENHHGDNPVNVIDCHRVRVFSSPEEIKKTKRARTRFSRSLSYFCQSRKNIYLQTNQNKTKHNLHYFYLRHVCATDTRPTPTNTEDGIDIALAAAVLCLCVCACVRAHVCMFVCACARV</sequence>
<dbReference type="Proteomes" id="UP001154329">
    <property type="component" value="Chromosome 2"/>
</dbReference>
<proteinExistence type="predicted"/>
<evidence type="ECO:0000313" key="1">
    <source>
        <dbReference type="EMBL" id="CAH1723707.1"/>
    </source>
</evidence>
<accession>A0A9P0IYR3</accession>
<protein>
    <submittedName>
        <fullName evidence="1">Uncharacterized protein</fullName>
    </submittedName>
</protein>
<reference evidence="1" key="2">
    <citation type="submission" date="2022-10" db="EMBL/GenBank/DDBJ databases">
        <authorList>
            <consortium name="ENA_rothamsted_submissions"/>
            <consortium name="culmorum"/>
            <person name="King R."/>
        </authorList>
    </citation>
    <scope>NUCLEOTIDE SEQUENCE</scope>
</reference>